<organism evidence="1 2">
    <name type="scientific">Limnobacter profundi</name>
    <dbReference type="NCBI Taxonomy" id="2732163"/>
    <lineage>
        <taxon>Bacteria</taxon>
        <taxon>Pseudomonadati</taxon>
        <taxon>Pseudomonadota</taxon>
        <taxon>Betaproteobacteria</taxon>
        <taxon>Burkholderiales</taxon>
        <taxon>Burkholderiaceae</taxon>
        <taxon>Limnobacter</taxon>
    </lineage>
</organism>
<keyword evidence="2" id="KW-1185">Reference proteome</keyword>
<dbReference type="EMBL" id="CP053084">
    <property type="protein sequence ID" value="QJR30755.1"/>
    <property type="molecule type" value="Genomic_DNA"/>
</dbReference>
<accession>A0ABX6NA12</accession>
<protein>
    <submittedName>
        <fullName evidence="1">Glycosyltransferase family 2 protein</fullName>
    </submittedName>
</protein>
<gene>
    <name evidence="1" type="ORF">HKT17_14130</name>
</gene>
<sequence length="318" mass="37047">MTRSPILFLIFNRPDTTARVFDSIRKAKPSRLYIAADGPRDERAGEADLCEKTRGIAQAVDWPCEVKTLLRHKNLGCKKAVSGAIDWFFENELEGIILEDDCLPAPDFFRFCDALLEKYRDEPEVGSITGDNFISSTWTPEESYYFSKFSHIWGWATWRRAWKEYDVSMTDWPKLGLPFLQTQVFEDNRKAAKYWSMVFDKVYLGDIDTWDYQWAFTCFKNNWLSCIPKSNLVTNIGFGPNATHTTSAESKLANVSTGILDWPIKHPQETIIATKADEWSLNHVFEIQMHFLTIERLWASFKYRISLFLKLLSRHNRH</sequence>
<dbReference type="CDD" id="cd00761">
    <property type="entry name" value="Glyco_tranf_GTA_type"/>
    <property type="match status" value="1"/>
</dbReference>
<dbReference type="RefSeq" id="WP_171100920.1">
    <property type="nucleotide sequence ID" value="NZ_CP053084.1"/>
</dbReference>
<dbReference type="SUPFAM" id="SSF53448">
    <property type="entry name" value="Nucleotide-diphospho-sugar transferases"/>
    <property type="match status" value="1"/>
</dbReference>
<evidence type="ECO:0000313" key="1">
    <source>
        <dbReference type="EMBL" id="QJR30755.1"/>
    </source>
</evidence>
<evidence type="ECO:0000313" key="2">
    <source>
        <dbReference type="Proteomes" id="UP000501130"/>
    </source>
</evidence>
<dbReference type="Proteomes" id="UP000501130">
    <property type="component" value="Chromosome"/>
</dbReference>
<reference evidence="1 2" key="1">
    <citation type="submission" date="2020-05" db="EMBL/GenBank/DDBJ databases">
        <title>Compete genome of Limnobacter sp. SAORIC-580.</title>
        <authorList>
            <person name="Song J."/>
            <person name="Cho J.-C."/>
        </authorList>
    </citation>
    <scope>NUCLEOTIDE SEQUENCE [LARGE SCALE GENOMIC DNA]</scope>
    <source>
        <strain evidence="1 2">SAORIC-580</strain>
    </source>
</reference>
<name>A0ABX6NA12_9BURK</name>
<dbReference type="InterPro" id="IPR029044">
    <property type="entry name" value="Nucleotide-diphossugar_trans"/>
</dbReference>
<proteinExistence type="predicted"/>
<dbReference type="Gene3D" id="3.90.550.10">
    <property type="entry name" value="Spore Coat Polysaccharide Biosynthesis Protein SpsA, Chain A"/>
    <property type="match status" value="1"/>
</dbReference>